<feature type="transmembrane region" description="Helical" evidence="1">
    <location>
        <begin position="39"/>
        <end position="61"/>
    </location>
</feature>
<evidence type="ECO:0000256" key="1">
    <source>
        <dbReference type="SAM" id="Phobius"/>
    </source>
</evidence>
<organism evidence="2 3">
    <name type="scientific">Parathielavia hyrcaniae</name>
    <dbReference type="NCBI Taxonomy" id="113614"/>
    <lineage>
        <taxon>Eukaryota</taxon>
        <taxon>Fungi</taxon>
        <taxon>Dikarya</taxon>
        <taxon>Ascomycota</taxon>
        <taxon>Pezizomycotina</taxon>
        <taxon>Sordariomycetes</taxon>
        <taxon>Sordariomycetidae</taxon>
        <taxon>Sordariales</taxon>
        <taxon>Chaetomiaceae</taxon>
        <taxon>Parathielavia</taxon>
    </lineage>
</organism>
<keyword evidence="1" id="KW-0812">Transmembrane</keyword>
<reference evidence="2" key="2">
    <citation type="submission" date="2023-05" db="EMBL/GenBank/DDBJ databases">
        <authorList>
            <consortium name="Lawrence Berkeley National Laboratory"/>
            <person name="Steindorff A."/>
            <person name="Hensen N."/>
            <person name="Bonometti L."/>
            <person name="Westerberg I."/>
            <person name="Brannstrom I.O."/>
            <person name="Guillou S."/>
            <person name="Cros-Aarteil S."/>
            <person name="Calhoun S."/>
            <person name="Haridas S."/>
            <person name="Kuo A."/>
            <person name="Mondo S."/>
            <person name="Pangilinan J."/>
            <person name="Riley R."/>
            <person name="Labutti K."/>
            <person name="Andreopoulos B."/>
            <person name="Lipzen A."/>
            <person name="Chen C."/>
            <person name="Yanf M."/>
            <person name="Daum C."/>
            <person name="Ng V."/>
            <person name="Clum A."/>
            <person name="Ohm R."/>
            <person name="Martin F."/>
            <person name="Silar P."/>
            <person name="Natvig D."/>
            <person name="Lalanne C."/>
            <person name="Gautier V."/>
            <person name="Ament-Velasquez S.L."/>
            <person name="Kruys A."/>
            <person name="Hutchinson M.I."/>
            <person name="Powell A.J."/>
            <person name="Barry K."/>
            <person name="Miller A.N."/>
            <person name="Grigoriev I.V."/>
            <person name="Debuchy R."/>
            <person name="Gladieux P."/>
            <person name="Thoren M.H."/>
            <person name="Johannesson H."/>
        </authorList>
    </citation>
    <scope>NUCLEOTIDE SEQUENCE</scope>
    <source>
        <strain evidence="2">CBS 757.83</strain>
    </source>
</reference>
<evidence type="ECO:0000313" key="3">
    <source>
        <dbReference type="Proteomes" id="UP001305647"/>
    </source>
</evidence>
<gene>
    <name evidence="2" type="ORF">N658DRAFT_188805</name>
</gene>
<keyword evidence="1" id="KW-1133">Transmembrane helix</keyword>
<accession>A0AAN6Q711</accession>
<sequence>MIKVDLNGVVVPASSCEPTLDPRPFDPNGVLRFDPPGSFFFSFLCLSLSLSPAVAIVDYFLCREKMPRTVSGSVVVWVASEPR</sequence>
<proteinExistence type="predicted"/>
<dbReference type="EMBL" id="MU863626">
    <property type="protein sequence ID" value="KAK4104778.1"/>
    <property type="molecule type" value="Genomic_DNA"/>
</dbReference>
<dbReference type="Proteomes" id="UP001305647">
    <property type="component" value="Unassembled WGS sequence"/>
</dbReference>
<evidence type="ECO:0000313" key="2">
    <source>
        <dbReference type="EMBL" id="KAK4104778.1"/>
    </source>
</evidence>
<reference evidence="2" key="1">
    <citation type="journal article" date="2023" name="Mol. Phylogenet. Evol.">
        <title>Genome-scale phylogeny and comparative genomics of the fungal order Sordariales.</title>
        <authorList>
            <person name="Hensen N."/>
            <person name="Bonometti L."/>
            <person name="Westerberg I."/>
            <person name="Brannstrom I.O."/>
            <person name="Guillou S."/>
            <person name="Cros-Aarteil S."/>
            <person name="Calhoun S."/>
            <person name="Haridas S."/>
            <person name="Kuo A."/>
            <person name="Mondo S."/>
            <person name="Pangilinan J."/>
            <person name="Riley R."/>
            <person name="LaButti K."/>
            <person name="Andreopoulos B."/>
            <person name="Lipzen A."/>
            <person name="Chen C."/>
            <person name="Yan M."/>
            <person name="Daum C."/>
            <person name="Ng V."/>
            <person name="Clum A."/>
            <person name="Steindorff A."/>
            <person name="Ohm R.A."/>
            <person name="Martin F."/>
            <person name="Silar P."/>
            <person name="Natvig D.O."/>
            <person name="Lalanne C."/>
            <person name="Gautier V."/>
            <person name="Ament-Velasquez S.L."/>
            <person name="Kruys A."/>
            <person name="Hutchinson M.I."/>
            <person name="Powell A.J."/>
            <person name="Barry K."/>
            <person name="Miller A.N."/>
            <person name="Grigoriev I.V."/>
            <person name="Debuchy R."/>
            <person name="Gladieux P."/>
            <person name="Hiltunen Thoren M."/>
            <person name="Johannesson H."/>
        </authorList>
    </citation>
    <scope>NUCLEOTIDE SEQUENCE</scope>
    <source>
        <strain evidence="2">CBS 757.83</strain>
    </source>
</reference>
<name>A0AAN6Q711_9PEZI</name>
<protein>
    <submittedName>
        <fullName evidence="2">Uncharacterized protein</fullName>
    </submittedName>
</protein>
<dbReference type="AlphaFoldDB" id="A0AAN6Q711"/>
<comment type="caution">
    <text evidence="2">The sequence shown here is derived from an EMBL/GenBank/DDBJ whole genome shotgun (WGS) entry which is preliminary data.</text>
</comment>
<keyword evidence="3" id="KW-1185">Reference proteome</keyword>
<keyword evidence="1" id="KW-0472">Membrane</keyword>